<proteinExistence type="predicted"/>
<dbReference type="InterPro" id="IPR038666">
    <property type="entry name" value="SSP1_head-tail_sf"/>
</dbReference>
<evidence type="ECO:0000313" key="1">
    <source>
        <dbReference type="EMBL" id="SDK26421.1"/>
    </source>
</evidence>
<reference evidence="2" key="1">
    <citation type="submission" date="2016-10" db="EMBL/GenBank/DDBJ databases">
        <authorList>
            <person name="Varghese N."/>
            <person name="Submissions S."/>
        </authorList>
    </citation>
    <scope>NUCLEOTIDE SEQUENCE [LARGE SCALE GENOMIC DNA]</scope>
    <source>
        <strain evidence="2">CGMCC 1.10789</strain>
    </source>
</reference>
<dbReference type="AlphaFoldDB" id="A0A1G9AGL9"/>
<organism evidence="1 2">
    <name type="scientific">Meinhardsimonia xiamenensis</name>
    <dbReference type="NCBI Taxonomy" id="990712"/>
    <lineage>
        <taxon>Bacteria</taxon>
        <taxon>Pseudomonadati</taxon>
        <taxon>Pseudomonadota</taxon>
        <taxon>Alphaproteobacteria</taxon>
        <taxon>Rhodobacterales</taxon>
        <taxon>Paracoccaceae</taxon>
        <taxon>Meinhardsimonia</taxon>
    </lineage>
</organism>
<dbReference type="Proteomes" id="UP000199328">
    <property type="component" value="Unassembled WGS sequence"/>
</dbReference>
<accession>A0A1G9AGL9</accession>
<dbReference type="Gene3D" id="2.40.10.270">
    <property type="entry name" value="Bacteriophage SPP1 head-tail adaptor protein"/>
    <property type="match status" value="1"/>
</dbReference>
<evidence type="ECO:0000313" key="2">
    <source>
        <dbReference type="Proteomes" id="UP000199328"/>
    </source>
</evidence>
<dbReference type="STRING" id="990712.SAMN05216257_102131"/>
<name>A0A1G9AGL9_9RHOB</name>
<dbReference type="Pfam" id="PF05521">
    <property type="entry name" value="Phage_HCP"/>
    <property type="match status" value="1"/>
</dbReference>
<dbReference type="EMBL" id="FNFV01000002">
    <property type="protein sequence ID" value="SDK26421.1"/>
    <property type="molecule type" value="Genomic_DNA"/>
</dbReference>
<sequence length="112" mass="12138">MKAPRLNRRLVLEGASRVSDGAGGYDLVWTALGTLWAEVKAGAGREAEMADITVGEARYRITVRAAPHGAPSRPVPGQRFREGGRLWRILAVTDADPQARYLTCHAVEEVVA</sequence>
<dbReference type="OrthoDB" id="7570189at2"/>
<dbReference type="RefSeq" id="WP_092498668.1">
    <property type="nucleotide sequence ID" value="NZ_FNFV01000002.1"/>
</dbReference>
<dbReference type="InterPro" id="IPR008767">
    <property type="entry name" value="Phage_SPP1_head-tail_adaptor"/>
</dbReference>
<gene>
    <name evidence="1" type="ORF">SAMN05216257_102131</name>
</gene>
<keyword evidence="2" id="KW-1185">Reference proteome</keyword>
<protein>
    <submittedName>
        <fullName evidence="1">Head-tail adaptor</fullName>
    </submittedName>
</protein>